<gene>
    <name evidence="6" type="ORF">ATEG_08145</name>
</gene>
<dbReference type="GeneID" id="4353146"/>
<dbReference type="AlphaFoldDB" id="Q0CDT9"/>
<dbReference type="HOGENOM" id="CLU_026784_0_0_1"/>
<dbReference type="GO" id="GO:0003906">
    <property type="term" value="F:DNA-(apurinic or apyrimidinic site) endonuclease activity"/>
    <property type="evidence" value="ECO:0007669"/>
    <property type="project" value="TreeGrafter"/>
</dbReference>
<dbReference type="VEuPathDB" id="FungiDB:ATEG_08145"/>
<accession>Q0CDT9</accession>
<keyword evidence="3" id="KW-0234">DNA repair</keyword>
<organism evidence="6 7">
    <name type="scientific">Aspergillus terreus (strain NIH 2624 / FGSC A1156)</name>
    <dbReference type="NCBI Taxonomy" id="341663"/>
    <lineage>
        <taxon>Eukaryota</taxon>
        <taxon>Fungi</taxon>
        <taxon>Dikarya</taxon>
        <taxon>Ascomycota</taxon>
        <taxon>Pezizomycotina</taxon>
        <taxon>Eurotiomycetes</taxon>
        <taxon>Eurotiomycetidae</taxon>
        <taxon>Eurotiales</taxon>
        <taxon>Aspergillaceae</taxon>
        <taxon>Aspergillus</taxon>
        <taxon>Aspergillus subgen. Circumdati</taxon>
    </lineage>
</organism>
<protein>
    <recommendedName>
        <fullName evidence="8">HhH-GPD domain-containing protein</fullName>
    </recommendedName>
</protein>
<dbReference type="Proteomes" id="UP000007963">
    <property type="component" value="Unassembled WGS sequence"/>
</dbReference>
<dbReference type="GO" id="GO:0006289">
    <property type="term" value="P:nucleotide-excision repair"/>
    <property type="evidence" value="ECO:0007669"/>
    <property type="project" value="TreeGrafter"/>
</dbReference>
<dbReference type="FunFam" id="1.10.1670.10:FF:000003">
    <property type="entry name" value="Endonuclease III homolog"/>
    <property type="match status" value="1"/>
</dbReference>
<dbReference type="GO" id="GO:0016829">
    <property type="term" value="F:lyase activity"/>
    <property type="evidence" value="ECO:0007669"/>
    <property type="project" value="UniProtKB-KW"/>
</dbReference>
<keyword evidence="4" id="KW-0456">Lyase</keyword>
<dbReference type="RefSeq" id="XP_001216766.1">
    <property type="nucleotide sequence ID" value="XM_001216766.1"/>
</dbReference>
<evidence type="ECO:0000256" key="3">
    <source>
        <dbReference type="ARBA" id="ARBA00023204"/>
    </source>
</evidence>
<evidence type="ECO:0000256" key="2">
    <source>
        <dbReference type="ARBA" id="ARBA00022801"/>
    </source>
</evidence>
<dbReference type="OrthoDB" id="2099276at2759"/>
<dbReference type="GO" id="GO:0000703">
    <property type="term" value="F:oxidized pyrimidine nucleobase lesion DNA N-glycosylase activity"/>
    <property type="evidence" value="ECO:0007669"/>
    <property type="project" value="TreeGrafter"/>
</dbReference>
<dbReference type="OMA" id="FITHIYL"/>
<reference evidence="7" key="1">
    <citation type="submission" date="2005-09" db="EMBL/GenBank/DDBJ databases">
        <title>Annotation of the Aspergillus terreus NIH2624 genome.</title>
        <authorList>
            <person name="Birren B.W."/>
            <person name="Lander E.S."/>
            <person name="Galagan J.E."/>
            <person name="Nusbaum C."/>
            <person name="Devon K."/>
            <person name="Henn M."/>
            <person name="Ma L.-J."/>
            <person name="Jaffe D.B."/>
            <person name="Butler J."/>
            <person name="Alvarez P."/>
            <person name="Gnerre S."/>
            <person name="Grabherr M."/>
            <person name="Kleber M."/>
            <person name="Mauceli E.W."/>
            <person name="Brockman W."/>
            <person name="Rounsley S."/>
            <person name="Young S.K."/>
            <person name="LaButti K."/>
            <person name="Pushparaj V."/>
            <person name="DeCaprio D."/>
            <person name="Crawford M."/>
            <person name="Koehrsen M."/>
            <person name="Engels R."/>
            <person name="Montgomery P."/>
            <person name="Pearson M."/>
            <person name="Howarth C."/>
            <person name="Larson L."/>
            <person name="Luoma S."/>
            <person name="White J."/>
            <person name="Alvarado L."/>
            <person name="Kodira C.D."/>
            <person name="Zeng Q."/>
            <person name="Oleary S."/>
            <person name="Yandava C."/>
            <person name="Denning D.W."/>
            <person name="Nierman W.C."/>
            <person name="Milne T."/>
            <person name="Madden K."/>
        </authorList>
    </citation>
    <scope>NUCLEOTIDE SEQUENCE [LARGE SCALE GENOMIC DNA]</scope>
    <source>
        <strain evidence="7">NIH 2624 / FGSC A1156</strain>
    </source>
</reference>
<dbReference type="InterPro" id="IPR023170">
    <property type="entry name" value="HhH_base_excis_C"/>
</dbReference>
<keyword evidence="5" id="KW-0326">Glycosidase</keyword>
<dbReference type="SUPFAM" id="SSF48150">
    <property type="entry name" value="DNA-glycosylase"/>
    <property type="match status" value="1"/>
</dbReference>
<dbReference type="STRING" id="341663.Q0CDT9"/>
<name>Q0CDT9_ASPTN</name>
<evidence type="ECO:0000313" key="6">
    <source>
        <dbReference type="EMBL" id="EAU31318.1"/>
    </source>
</evidence>
<proteinExistence type="predicted"/>
<dbReference type="EMBL" id="CH476605">
    <property type="protein sequence ID" value="EAU31318.1"/>
    <property type="molecule type" value="Genomic_DNA"/>
</dbReference>
<sequence>MAFLCMSAAWGKHEGIGVDVHVHRITNLWGWHKTKNPEETRMALESWLPKDKWHEINKLLVGLGQTVCLPVGRRCGECDLAGTKLCKSEIRGLAKKTAKTSKKEEAEEENTRMEDLMLDDAAFAAFLDWDMAIVDPDNPLEDPDYIPGPSAMCIHDNESISDVDMGDYAELVETEIRGAPRVTFLDLPEDIKIKILEYAGLLQPDLIDVSFENVRFNQGLVSYRRPPPTRMAKGQFHTYLLPPRHVCQNLDPLPVGVFLASKAAREELGRLFFSRNQFSVLLHHKSNYKIFCNSFGWGLEHLRYLYVDLGPREHRSLRMGPGVHRTVMRLWADFCKKAAENMPNLVDFSLKCRVKDLEVATKLISAMDPFPPLVRCAIWLNHQQDDDIYPVVRRAVWRLTDNLDKPSFPFSRLPKEVQLIILENLLGNSHDPYIQPRKDLKNTHGVVTFQDRRRHRTSNLCLTCCGTCSPMRAMCFCSTRQTAYSTTCSCFTSPVNYFLVSRGFYEDARRVFFSQNTFAFVDGNPDSMMRILHYIPTASFAYMGHLTFKFPFAWCARYTRPDDEVLVSWAILRRFIREHFDISRLSVTIVDLSQKNPYSTASHRLMRTLVKSFSDLRGLRDFRVYLASDRAFEKEAESAVMGPCADRSIIRSLPFIGEKPSPSSSTN</sequence>
<evidence type="ECO:0000313" key="7">
    <source>
        <dbReference type="Proteomes" id="UP000007963"/>
    </source>
</evidence>
<dbReference type="PANTHER" id="PTHR43286:SF1">
    <property type="entry name" value="ENDONUCLEASE III-LIKE PROTEIN 1"/>
    <property type="match status" value="1"/>
</dbReference>
<evidence type="ECO:0000256" key="4">
    <source>
        <dbReference type="ARBA" id="ARBA00023239"/>
    </source>
</evidence>
<keyword evidence="2" id="KW-0378">Hydrolase</keyword>
<evidence type="ECO:0000256" key="5">
    <source>
        <dbReference type="ARBA" id="ARBA00023295"/>
    </source>
</evidence>
<dbReference type="GO" id="GO:0005634">
    <property type="term" value="C:nucleus"/>
    <property type="evidence" value="ECO:0007669"/>
    <property type="project" value="TreeGrafter"/>
</dbReference>
<evidence type="ECO:0000256" key="1">
    <source>
        <dbReference type="ARBA" id="ARBA00022763"/>
    </source>
</evidence>
<dbReference type="Gene3D" id="1.10.1670.10">
    <property type="entry name" value="Helix-hairpin-Helix base-excision DNA repair enzymes (C-terminal)"/>
    <property type="match status" value="1"/>
</dbReference>
<keyword evidence="1" id="KW-0227">DNA damage</keyword>
<dbReference type="PANTHER" id="PTHR43286">
    <property type="entry name" value="ENDONUCLEASE III-LIKE PROTEIN 1"/>
    <property type="match status" value="1"/>
</dbReference>
<dbReference type="InterPro" id="IPR011257">
    <property type="entry name" value="DNA_glycosylase"/>
</dbReference>
<dbReference type="eggNOG" id="KOG1921">
    <property type="taxonomic scope" value="Eukaryota"/>
</dbReference>
<dbReference type="GO" id="GO:0006285">
    <property type="term" value="P:base-excision repair, AP site formation"/>
    <property type="evidence" value="ECO:0007669"/>
    <property type="project" value="TreeGrafter"/>
</dbReference>
<evidence type="ECO:0008006" key="8">
    <source>
        <dbReference type="Google" id="ProtNLM"/>
    </source>
</evidence>